<evidence type="ECO:0000256" key="1">
    <source>
        <dbReference type="SAM" id="MobiDB-lite"/>
    </source>
</evidence>
<feature type="region of interest" description="Disordered" evidence="1">
    <location>
        <begin position="117"/>
        <end position="140"/>
    </location>
</feature>
<dbReference type="Proteomes" id="UP001152561">
    <property type="component" value="Unassembled WGS sequence"/>
</dbReference>
<keyword evidence="3" id="KW-1185">Reference proteome</keyword>
<feature type="compositionally biased region" description="Basic and acidic residues" evidence="1">
    <location>
        <begin position="120"/>
        <end position="132"/>
    </location>
</feature>
<protein>
    <submittedName>
        <fullName evidence="2">Uncharacterized protein</fullName>
    </submittedName>
</protein>
<accession>A0A9Q1QUV1</accession>
<sequence length="231" mass="25098">MHYLLQLLPPLLPGYVSSNAHSTPNVPQAAPSASTVSQAAPSATIVLSAADPFALNRVNFLSFAMKAEKTDKQVAQVMRELKTFVELQSKDRATLDDLAPSLQMDLSTLIPVKCLLGDDSPPRDRGKRKWPEVDSDDDELTSTLSIDAAPQTAQAEEKFMKKAIRQSQFDTHFIGASSSTTVIEDTLLIPSVTPTRTTTDIDAEMTRLVDPATDVAVSPFEVETPRDNQSA</sequence>
<gene>
    <name evidence="2" type="ORF">K7X08_029538</name>
</gene>
<evidence type="ECO:0000313" key="3">
    <source>
        <dbReference type="Proteomes" id="UP001152561"/>
    </source>
</evidence>
<organism evidence="2 3">
    <name type="scientific">Anisodus acutangulus</name>
    <dbReference type="NCBI Taxonomy" id="402998"/>
    <lineage>
        <taxon>Eukaryota</taxon>
        <taxon>Viridiplantae</taxon>
        <taxon>Streptophyta</taxon>
        <taxon>Embryophyta</taxon>
        <taxon>Tracheophyta</taxon>
        <taxon>Spermatophyta</taxon>
        <taxon>Magnoliopsida</taxon>
        <taxon>eudicotyledons</taxon>
        <taxon>Gunneridae</taxon>
        <taxon>Pentapetalae</taxon>
        <taxon>asterids</taxon>
        <taxon>lamiids</taxon>
        <taxon>Solanales</taxon>
        <taxon>Solanaceae</taxon>
        <taxon>Solanoideae</taxon>
        <taxon>Hyoscyameae</taxon>
        <taxon>Anisodus</taxon>
    </lineage>
</organism>
<dbReference type="EMBL" id="JAJAGQ010000024">
    <property type="protein sequence ID" value="KAJ8527061.1"/>
    <property type="molecule type" value="Genomic_DNA"/>
</dbReference>
<evidence type="ECO:0000313" key="2">
    <source>
        <dbReference type="EMBL" id="KAJ8527061.1"/>
    </source>
</evidence>
<proteinExistence type="predicted"/>
<name>A0A9Q1QUV1_9SOLA</name>
<reference evidence="3" key="1">
    <citation type="journal article" date="2023" name="Proc. Natl. Acad. Sci. U.S.A.">
        <title>Genomic and structural basis for evolution of tropane alkaloid biosynthesis.</title>
        <authorList>
            <person name="Wanga Y.-J."/>
            <person name="Taina T."/>
            <person name="Yua J.-Y."/>
            <person name="Lia J."/>
            <person name="Xua B."/>
            <person name="Chenc J."/>
            <person name="D'Auriad J.C."/>
            <person name="Huanga J.-P."/>
            <person name="Huanga S.-X."/>
        </authorList>
    </citation>
    <scope>NUCLEOTIDE SEQUENCE [LARGE SCALE GENOMIC DNA]</scope>
    <source>
        <strain evidence="3">cv. KIB-2019</strain>
    </source>
</reference>
<dbReference type="AlphaFoldDB" id="A0A9Q1QUV1"/>
<comment type="caution">
    <text evidence="2">The sequence shown here is derived from an EMBL/GenBank/DDBJ whole genome shotgun (WGS) entry which is preliminary data.</text>
</comment>